<dbReference type="PROSITE" id="PS00041">
    <property type="entry name" value="HTH_ARAC_FAMILY_1"/>
    <property type="match status" value="1"/>
</dbReference>
<dbReference type="InterPro" id="IPR009057">
    <property type="entry name" value="Homeodomain-like_sf"/>
</dbReference>
<dbReference type="PANTHER" id="PTHR43547">
    <property type="entry name" value="TWO-COMPONENT HISTIDINE KINASE"/>
    <property type="match status" value="1"/>
</dbReference>
<dbReference type="InterPro" id="IPR018062">
    <property type="entry name" value="HTH_AraC-typ_CS"/>
</dbReference>
<dbReference type="SMART" id="SM00448">
    <property type="entry name" value="REC"/>
    <property type="match status" value="1"/>
</dbReference>
<dbReference type="PROSITE" id="PS01124">
    <property type="entry name" value="HTH_ARAC_FAMILY_2"/>
    <property type="match status" value="1"/>
</dbReference>
<accession>A0AA37MF82</accession>
<dbReference type="InterPro" id="IPR011006">
    <property type="entry name" value="CheY-like_superfamily"/>
</dbReference>
<dbReference type="PROSITE" id="PS50110">
    <property type="entry name" value="RESPONSE_REGULATORY"/>
    <property type="match status" value="1"/>
</dbReference>
<dbReference type="SUPFAM" id="SSF63829">
    <property type="entry name" value="Calcium-dependent phosphotriesterase"/>
    <property type="match status" value="2"/>
</dbReference>
<dbReference type="InterPro" id="IPR011110">
    <property type="entry name" value="Reg_prop"/>
</dbReference>
<proteinExistence type="predicted"/>
<keyword evidence="4" id="KW-0804">Transcription</keyword>
<keyword evidence="6" id="KW-0175">Coiled coil</keyword>
<keyword evidence="3" id="KW-0238">DNA-binding</keyword>
<evidence type="ECO:0000256" key="5">
    <source>
        <dbReference type="PROSITE-ProRule" id="PRU00169"/>
    </source>
</evidence>
<dbReference type="CDD" id="cd00156">
    <property type="entry name" value="REC"/>
    <property type="match status" value="1"/>
</dbReference>
<dbReference type="Pfam" id="PF07494">
    <property type="entry name" value="Reg_prop"/>
    <property type="match status" value="4"/>
</dbReference>
<protein>
    <recommendedName>
        <fullName evidence="12">AraC-type DNA-binding protein</fullName>
    </recommendedName>
</protein>
<evidence type="ECO:0000256" key="3">
    <source>
        <dbReference type="ARBA" id="ARBA00023125"/>
    </source>
</evidence>
<dbReference type="Pfam" id="PF12833">
    <property type="entry name" value="HTH_18"/>
    <property type="match status" value="1"/>
</dbReference>
<reference evidence="10" key="1">
    <citation type="submission" date="2021-08" db="EMBL/GenBank/DDBJ databases">
        <title>Prevotella lacticifex sp. nov., isolated from rumen of cow.</title>
        <authorList>
            <person name="Shinkai T."/>
            <person name="Ikeyama N."/>
            <person name="Kumagai M."/>
            <person name="Ohmori H."/>
            <person name="Sakamoto M."/>
            <person name="Ohkuma M."/>
            <person name="Mitsumori M."/>
        </authorList>
    </citation>
    <scope>NUCLEOTIDE SEQUENCE</scope>
    <source>
        <strain evidence="10">JCM 8259</strain>
    </source>
</reference>
<evidence type="ECO:0000256" key="7">
    <source>
        <dbReference type="SAM" id="Phobius"/>
    </source>
</evidence>
<evidence type="ECO:0000256" key="1">
    <source>
        <dbReference type="ARBA" id="ARBA00022553"/>
    </source>
</evidence>
<organism evidence="10 11">
    <name type="scientific">Xylanibacter ruminicola</name>
    <name type="common">Prevotella ruminicola</name>
    <dbReference type="NCBI Taxonomy" id="839"/>
    <lineage>
        <taxon>Bacteria</taxon>
        <taxon>Pseudomonadati</taxon>
        <taxon>Bacteroidota</taxon>
        <taxon>Bacteroidia</taxon>
        <taxon>Bacteroidales</taxon>
        <taxon>Prevotellaceae</taxon>
        <taxon>Xylanibacter</taxon>
    </lineage>
</organism>
<dbReference type="Gene3D" id="3.40.50.2300">
    <property type="match status" value="1"/>
</dbReference>
<feature type="domain" description="Response regulatory" evidence="9">
    <location>
        <begin position="941"/>
        <end position="1058"/>
    </location>
</feature>
<dbReference type="SUPFAM" id="SSF46689">
    <property type="entry name" value="Homeodomain-like"/>
    <property type="match status" value="1"/>
</dbReference>
<dbReference type="PANTHER" id="PTHR43547:SF2">
    <property type="entry name" value="HYBRID SIGNAL TRANSDUCTION HISTIDINE KINASE C"/>
    <property type="match status" value="1"/>
</dbReference>
<evidence type="ECO:0000313" key="10">
    <source>
        <dbReference type="EMBL" id="GJG34070.1"/>
    </source>
</evidence>
<evidence type="ECO:0008006" key="12">
    <source>
        <dbReference type="Google" id="ProtNLM"/>
    </source>
</evidence>
<dbReference type="AlphaFoldDB" id="A0AA37MF82"/>
<dbReference type="Pfam" id="PF00072">
    <property type="entry name" value="Response_reg"/>
    <property type="match status" value="1"/>
</dbReference>
<evidence type="ECO:0000259" key="8">
    <source>
        <dbReference type="PROSITE" id="PS01124"/>
    </source>
</evidence>
<evidence type="ECO:0000256" key="4">
    <source>
        <dbReference type="ARBA" id="ARBA00023163"/>
    </source>
</evidence>
<dbReference type="InterPro" id="IPR018060">
    <property type="entry name" value="HTH_AraC"/>
</dbReference>
<feature type="coiled-coil region" evidence="6">
    <location>
        <begin position="810"/>
        <end position="840"/>
    </location>
</feature>
<dbReference type="Gene3D" id="1.10.10.60">
    <property type="entry name" value="Homeodomain-like"/>
    <property type="match status" value="1"/>
</dbReference>
<dbReference type="GO" id="GO:0043565">
    <property type="term" value="F:sequence-specific DNA binding"/>
    <property type="evidence" value="ECO:0007669"/>
    <property type="project" value="InterPro"/>
</dbReference>
<comment type="caution">
    <text evidence="10">The sequence shown here is derived from an EMBL/GenBank/DDBJ whole genome shotgun (WGS) entry which is preliminary data.</text>
</comment>
<dbReference type="Gene3D" id="2.60.40.10">
    <property type="entry name" value="Immunoglobulins"/>
    <property type="match status" value="1"/>
</dbReference>
<dbReference type="SUPFAM" id="SSF52172">
    <property type="entry name" value="CheY-like"/>
    <property type="match status" value="1"/>
</dbReference>
<sequence>MNDMKTIKKILIALMLIIPLGVVAAYLFKTLEARDGLTSSQVNCILKDSRGYMWFGTPAGLYRFDGYTFRNFQSDSQNGSSLSDSYINSIQETLDGNLLIETASGYCIYHPQTESFERDMKQAFARMGIETIPSVVYVDKHKNLWGAIPNKGVVCYNQQQQTLHEFGYTDDAKGVPQGVVCSISECKEGALIVYDDGKIACCDVMHQQSTLWVKEGIPALRDHRTKSLRAYADVNDNIWLYGQGTLVMYDKQKDTWDYTMGEKLGVTGLGVDRNINGMASSAGSIWVGSDQLGLIRFDPKTFEYQEVQPKNINEQQWVKDHTSIQSLYMDDTGLLWVGTEKSGVAYTGKYIYRFGSDLMGDVTAMAQHPNGTIWYGTSDRGVIGFDGKLASLKVSCMSNTPDGSIWIGSKRNGLTRIKDGVSTIYSVSKDSVRTIIDDHINALTCDKIGNLWIATNGGLQVYNPRMNSFSSYTRENGKLSTNSITSLFYKQDANANNLLVGTSEGLIILNLSTTEKKVLTGNSTNLKSFTNNYITQIFQDSRGLIWVGTREGLNILNLETDELDYLTEKQGLCNNNICGIAEDKNHCIWVTTSRGVSRIVIQRNHEDGVNNYGLYNYSTADGLQSNEFNTGAILTKQDGEVLLGGLYGVNWVLHRDGAEKEDLPRVMLTQLFIGEEEIITGHEYHGKVILTQALNETSRIDLAHNQNTFSIKFAAGNYNQSERLQFMYWMEGRDEDWHHGDALSHGVNFNNLSAGKYYLHVKAINAEGAVSNQERVLEINVERHFLLSWWMITAYLIVLAVIIYFWRIGINQLKAIKHRKEAVIKELQLQREEIKAASDDLRQPMARMTSIIGNLSEKEKTLEEKEQLNALHSQMLQIITRVADMQMNLEHPEERAKNMVQDRLTINSKGEIELPEIASDVLTSESTHSRAAIDSPTSKFTVIMIDDNEEFLEFAGARLRFVYNFHVYNDIEKAAEDLEQIKCDLVVCKQDMFGMTGSDLCNQLKTNYATQNMKFILMTDTVLTPQDMRSKNITLSADDYLAKPFNMQEATMRFNKVLGLGAVQMDSNLIEGAETRRLEGQSSSMTTATETMDAGEISATALTEVSADDPMNKVDTVVKNPRSQATTSNLPEGIKGIDDEEEGGGNDFSMMDAMDLQLLKNIEQYVLQNMSRGQISLEEMANAMGMGRVPFFHRVRSLTSKTPAELVRDMRLKHACILLKRTNINMSELASNIGFMTAENFINIFKEKFGMTPLEYRLKHRK</sequence>
<dbReference type="Proteomes" id="UP000887097">
    <property type="component" value="Unassembled WGS sequence"/>
</dbReference>
<keyword evidence="7" id="KW-1133">Transmembrane helix</keyword>
<name>A0AA37MF82_XYLRU</name>
<evidence type="ECO:0000313" key="11">
    <source>
        <dbReference type="Proteomes" id="UP000887097"/>
    </source>
</evidence>
<comment type="caution">
    <text evidence="5">Lacks conserved residue(s) required for the propagation of feature annotation.</text>
</comment>
<dbReference type="EMBL" id="BPTT01000001">
    <property type="protein sequence ID" value="GJG34070.1"/>
    <property type="molecule type" value="Genomic_DNA"/>
</dbReference>
<dbReference type="InterPro" id="IPR011123">
    <property type="entry name" value="Y_Y_Y"/>
</dbReference>
<dbReference type="SMART" id="SM00342">
    <property type="entry name" value="HTH_ARAC"/>
    <property type="match status" value="1"/>
</dbReference>
<evidence type="ECO:0000256" key="2">
    <source>
        <dbReference type="ARBA" id="ARBA00023015"/>
    </source>
</evidence>
<evidence type="ECO:0000259" key="9">
    <source>
        <dbReference type="PROSITE" id="PS50110"/>
    </source>
</evidence>
<dbReference type="SUPFAM" id="SSF101898">
    <property type="entry name" value="NHL repeat"/>
    <property type="match status" value="1"/>
</dbReference>
<dbReference type="InterPro" id="IPR015943">
    <property type="entry name" value="WD40/YVTN_repeat-like_dom_sf"/>
</dbReference>
<keyword evidence="2" id="KW-0805">Transcription regulation</keyword>
<evidence type="ECO:0000256" key="6">
    <source>
        <dbReference type="SAM" id="Coils"/>
    </source>
</evidence>
<dbReference type="Pfam" id="PF07495">
    <property type="entry name" value="Y_Y_Y"/>
    <property type="match status" value="1"/>
</dbReference>
<feature type="domain" description="HTH araC/xylS-type" evidence="8">
    <location>
        <begin position="1160"/>
        <end position="1259"/>
    </location>
</feature>
<keyword evidence="7" id="KW-0472">Membrane</keyword>
<dbReference type="InterPro" id="IPR013783">
    <property type="entry name" value="Ig-like_fold"/>
</dbReference>
<dbReference type="InterPro" id="IPR001789">
    <property type="entry name" value="Sig_transdc_resp-reg_receiver"/>
</dbReference>
<dbReference type="GO" id="GO:0000155">
    <property type="term" value="F:phosphorelay sensor kinase activity"/>
    <property type="evidence" value="ECO:0007669"/>
    <property type="project" value="TreeGrafter"/>
</dbReference>
<keyword evidence="7" id="KW-0812">Transmembrane</keyword>
<feature type="transmembrane region" description="Helical" evidence="7">
    <location>
        <begin position="787"/>
        <end position="810"/>
    </location>
</feature>
<dbReference type="Gene3D" id="2.130.10.10">
    <property type="entry name" value="YVTN repeat-like/Quinoprotein amine dehydrogenase"/>
    <property type="match status" value="2"/>
</dbReference>
<keyword evidence="1" id="KW-0597">Phosphoprotein</keyword>
<gene>
    <name evidence="10" type="ORF">PRMUPPPA20_21790</name>
</gene>
<dbReference type="GO" id="GO:0003700">
    <property type="term" value="F:DNA-binding transcription factor activity"/>
    <property type="evidence" value="ECO:0007669"/>
    <property type="project" value="InterPro"/>
</dbReference>